<accession>A0A917FU34</accession>
<protein>
    <recommendedName>
        <fullName evidence="5">DUF1232 domain-containing protein</fullName>
    </recommendedName>
</protein>
<evidence type="ECO:0000313" key="7">
    <source>
        <dbReference type="Proteomes" id="UP000605253"/>
    </source>
</evidence>
<keyword evidence="4" id="KW-0472">Membrane</keyword>
<evidence type="ECO:0000256" key="2">
    <source>
        <dbReference type="ARBA" id="ARBA00022692"/>
    </source>
</evidence>
<dbReference type="AlphaFoldDB" id="A0A917FU34"/>
<keyword evidence="2" id="KW-0812">Transmembrane</keyword>
<evidence type="ECO:0000256" key="1">
    <source>
        <dbReference type="ARBA" id="ARBA00004127"/>
    </source>
</evidence>
<name>A0A917FU34_9GAMM</name>
<gene>
    <name evidence="6" type="ORF">GCM10011365_25220</name>
</gene>
<sequence>MTFNLGETMKSISINIDEQVKDHFEQFIQKHGTHIDANDIHKAQEKIKTIHGDSKDTYVLHQITSLESMINMIEDDSWQTDDDTKQQINATIRYFVDDSDVIPDHIPGIGYVDDCIVIDNTMDAIENTLLEYMDFCRTRMVYANNEKFTMDDWNKIKDQEATSRARNRRYRKARKSRGW</sequence>
<reference evidence="6" key="1">
    <citation type="journal article" date="2014" name="Int. J. Syst. Evol. Microbiol.">
        <title>Complete genome sequence of Corynebacterium casei LMG S-19264T (=DSM 44701T), isolated from a smear-ripened cheese.</title>
        <authorList>
            <consortium name="US DOE Joint Genome Institute (JGI-PGF)"/>
            <person name="Walter F."/>
            <person name="Albersmeier A."/>
            <person name="Kalinowski J."/>
            <person name="Ruckert C."/>
        </authorList>
    </citation>
    <scope>NUCLEOTIDE SEQUENCE</scope>
    <source>
        <strain evidence="6">CGMCC 1.12181</strain>
    </source>
</reference>
<proteinExistence type="predicted"/>
<keyword evidence="3" id="KW-1133">Transmembrane helix</keyword>
<feature type="domain" description="DUF1232" evidence="5">
    <location>
        <begin position="90"/>
        <end position="118"/>
    </location>
</feature>
<evidence type="ECO:0000259" key="5">
    <source>
        <dbReference type="Pfam" id="PF06803"/>
    </source>
</evidence>
<evidence type="ECO:0000256" key="4">
    <source>
        <dbReference type="ARBA" id="ARBA00023136"/>
    </source>
</evidence>
<keyword evidence="7" id="KW-1185">Reference proteome</keyword>
<organism evidence="6 7">
    <name type="scientific">Marinicella pacifica</name>
    <dbReference type="NCBI Taxonomy" id="1171543"/>
    <lineage>
        <taxon>Bacteria</taxon>
        <taxon>Pseudomonadati</taxon>
        <taxon>Pseudomonadota</taxon>
        <taxon>Gammaproteobacteria</taxon>
        <taxon>Lysobacterales</taxon>
        <taxon>Marinicellaceae</taxon>
        <taxon>Marinicella</taxon>
    </lineage>
</organism>
<dbReference type="GO" id="GO:0012505">
    <property type="term" value="C:endomembrane system"/>
    <property type="evidence" value="ECO:0007669"/>
    <property type="project" value="UniProtKB-SubCell"/>
</dbReference>
<dbReference type="EMBL" id="BMEO01000021">
    <property type="protein sequence ID" value="GGG02995.1"/>
    <property type="molecule type" value="Genomic_DNA"/>
</dbReference>
<dbReference type="InterPro" id="IPR010652">
    <property type="entry name" value="DUF1232"/>
</dbReference>
<evidence type="ECO:0000313" key="6">
    <source>
        <dbReference type="EMBL" id="GGG02995.1"/>
    </source>
</evidence>
<comment type="subcellular location">
    <subcellularLocation>
        <location evidence="1">Endomembrane system</location>
        <topology evidence="1">Multi-pass membrane protein</topology>
    </subcellularLocation>
</comment>
<dbReference type="Proteomes" id="UP000605253">
    <property type="component" value="Unassembled WGS sequence"/>
</dbReference>
<dbReference type="Pfam" id="PF06803">
    <property type="entry name" value="DUF1232"/>
    <property type="match status" value="1"/>
</dbReference>
<comment type="caution">
    <text evidence="6">The sequence shown here is derived from an EMBL/GenBank/DDBJ whole genome shotgun (WGS) entry which is preliminary data.</text>
</comment>
<reference evidence="6" key="2">
    <citation type="submission" date="2020-09" db="EMBL/GenBank/DDBJ databases">
        <authorList>
            <person name="Sun Q."/>
            <person name="Zhou Y."/>
        </authorList>
    </citation>
    <scope>NUCLEOTIDE SEQUENCE</scope>
    <source>
        <strain evidence="6">CGMCC 1.12181</strain>
    </source>
</reference>
<evidence type="ECO:0000256" key="3">
    <source>
        <dbReference type="ARBA" id="ARBA00022989"/>
    </source>
</evidence>